<protein>
    <submittedName>
        <fullName evidence="1">Uncharacterized protein</fullName>
    </submittedName>
</protein>
<proteinExistence type="predicted"/>
<name>A0ACB8B0T7_9AGAM</name>
<comment type="caution">
    <text evidence="1">The sequence shown here is derived from an EMBL/GenBank/DDBJ whole genome shotgun (WGS) entry which is preliminary data.</text>
</comment>
<reference evidence="1" key="1">
    <citation type="journal article" date="2021" name="New Phytol.">
        <title>Evolutionary innovations through gain and loss of genes in the ectomycorrhizal Boletales.</title>
        <authorList>
            <person name="Wu G."/>
            <person name="Miyauchi S."/>
            <person name="Morin E."/>
            <person name="Kuo A."/>
            <person name="Drula E."/>
            <person name="Varga T."/>
            <person name="Kohler A."/>
            <person name="Feng B."/>
            <person name="Cao Y."/>
            <person name="Lipzen A."/>
            <person name="Daum C."/>
            <person name="Hundley H."/>
            <person name="Pangilinan J."/>
            <person name="Johnson J."/>
            <person name="Barry K."/>
            <person name="LaButti K."/>
            <person name="Ng V."/>
            <person name="Ahrendt S."/>
            <person name="Min B."/>
            <person name="Choi I.G."/>
            <person name="Park H."/>
            <person name="Plett J.M."/>
            <person name="Magnuson J."/>
            <person name="Spatafora J.W."/>
            <person name="Nagy L.G."/>
            <person name="Henrissat B."/>
            <person name="Grigoriev I.V."/>
            <person name="Yang Z.L."/>
            <person name="Xu J."/>
            <person name="Martin F.M."/>
        </authorList>
    </citation>
    <scope>NUCLEOTIDE SEQUENCE</scope>
    <source>
        <strain evidence="1">KUC20120723A-06</strain>
    </source>
</reference>
<gene>
    <name evidence="1" type="ORF">BV22DRAFT_1051488</name>
</gene>
<dbReference type="EMBL" id="MU266731">
    <property type="protein sequence ID" value="KAH7918811.1"/>
    <property type="molecule type" value="Genomic_DNA"/>
</dbReference>
<organism evidence="1 2">
    <name type="scientific">Leucogyrophana mollusca</name>
    <dbReference type="NCBI Taxonomy" id="85980"/>
    <lineage>
        <taxon>Eukaryota</taxon>
        <taxon>Fungi</taxon>
        <taxon>Dikarya</taxon>
        <taxon>Basidiomycota</taxon>
        <taxon>Agaricomycotina</taxon>
        <taxon>Agaricomycetes</taxon>
        <taxon>Agaricomycetidae</taxon>
        <taxon>Boletales</taxon>
        <taxon>Boletales incertae sedis</taxon>
        <taxon>Leucogyrophana</taxon>
    </lineage>
</organism>
<evidence type="ECO:0000313" key="1">
    <source>
        <dbReference type="EMBL" id="KAH7918811.1"/>
    </source>
</evidence>
<accession>A0ACB8B0T7</accession>
<sequence length="656" mass="70424">MSDGDSKVNKQLPRGRSSLFSISLRQTCYCLHAVLIALHLCLVGLAVRHTEHSVVVPITSKTSMLTTALSASLQAFYTLYTALLVYLTQRVSLSRRLSQRQMLTTIHDVTGAWGGLGAALNGLWQQTKVVASPLGVLSVTAYLLNISVLHIASSSILQFQTFNNTVTASVPTAVGWPDSPVNYTGFNWITISSLAPSIGSLSGLGNAGLANGTVYDVLLDQTGIGNVTVNATSINADCALVAGLVYNVAGDTAQFLAQNEYVSVSTFVPWKDQVLFNTYMNTPSSVLNFFVTTAIEGSAALLNSTTIPMNWTYYTPDDMSWVTCNISLLRTSAIVDAQSNAFLSSTSEAPVSSTWTSASPASMLDQPREVINETWIVAPFGSALRAWENTEVICSAGEATSPVTITDGCGYQPSVLDAYLMQLLGMNATQIDPLLIPSGPEALSNTTPSFALSVDQMEMAVSRVLASTMWTAGQLGEVGGGFDHSIGSATITRLALETRLNINWIPLSFALSASVLLLVLANRMTHPDSENPPKSSAVISGGVLEFVWLASRMPAMRDVIGRVDGPNINDLRAAAWILNCVPALTGPQSVVSPRYTSIPIEDPTAPRETIMDRLLDNGELTSDSVRLNIKRLHSEIALKVQELNYFEALEDQTQRN</sequence>
<evidence type="ECO:0000313" key="2">
    <source>
        <dbReference type="Proteomes" id="UP000790709"/>
    </source>
</evidence>
<keyword evidence="2" id="KW-1185">Reference proteome</keyword>
<dbReference type="Proteomes" id="UP000790709">
    <property type="component" value="Unassembled WGS sequence"/>
</dbReference>